<feature type="non-terminal residue" evidence="1">
    <location>
        <position position="56"/>
    </location>
</feature>
<dbReference type="EMBL" id="CAJNOG010007943">
    <property type="protein sequence ID" value="CAF1567100.1"/>
    <property type="molecule type" value="Genomic_DNA"/>
</dbReference>
<dbReference type="Proteomes" id="UP000663845">
    <property type="component" value="Unassembled WGS sequence"/>
</dbReference>
<sequence length="56" mass="6276">MNEPIEDYTKTHHKCRNCGEKCDLSSPSNGCVNAKYTRTGTRDQPAVIRPVVPNDK</sequence>
<protein>
    <submittedName>
        <fullName evidence="1">Uncharacterized protein</fullName>
    </submittedName>
</protein>
<comment type="caution">
    <text evidence="1">The sequence shown here is derived from an EMBL/GenBank/DDBJ whole genome shotgun (WGS) entry which is preliminary data.</text>
</comment>
<reference evidence="1" key="1">
    <citation type="submission" date="2021-02" db="EMBL/GenBank/DDBJ databases">
        <authorList>
            <person name="Nowell W R."/>
        </authorList>
    </citation>
    <scope>NUCLEOTIDE SEQUENCE</scope>
</reference>
<dbReference type="AlphaFoldDB" id="A0A815Y8Z2"/>
<accession>A0A815Y8Z2</accession>
<organism evidence="1 2">
    <name type="scientific">Adineta steineri</name>
    <dbReference type="NCBI Taxonomy" id="433720"/>
    <lineage>
        <taxon>Eukaryota</taxon>
        <taxon>Metazoa</taxon>
        <taxon>Spiralia</taxon>
        <taxon>Gnathifera</taxon>
        <taxon>Rotifera</taxon>
        <taxon>Eurotatoria</taxon>
        <taxon>Bdelloidea</taxon>
        <taxon>Adinetida</taxon>
        <taxon>Adinetidae</taxon>
        <taxon>Adineta</taxon>
    </lineage>
</organism>
<proteinExistence type="predicted"/>
<gene>
    <name evidence="1" type="ORF">JYZ213_LOCUS47184</name>
</gene>
<evidence type="ECO:0000313" key="2">
    <source>
        <dbReference type="Proteomes" id="UP000663845"/>
    </source>
</evidence>
<evidence type="ECO:0000313" key="1">
    <source>
        <dbReference type="EMBL" id="CAF1567100.1"/>
    </source>
</evidence>
<name>A0A815Y8Z2_9BILA</name>